<evidence type="ECO:0000256" key="15">
    <source>
        <dbReference type="SAM" id="MobiDB-lite"/>
    </source>
</evidence>
<feature type="transmembrane region" description="Helical" evidence="16">
    <location>
        <begin position="1186"/>
        <end position="1210"/>
    </location>
</feature>
<feature type="transmembrane region" description="Helical" evidence="16">
    <location>
        <begin position="1432"/>
        <end position="1450"/>
    </location>
</feature>
<feature type="region of interest" description="Disordered" evidence="15">
    <location>
        <begin position="2310"/>
        <end position="2345"/>
    </location>
</feature>
<feature type="transmembrane region" description="Helical" evidence="16">
    <location>
        <begin position="180"/>
        <end position="203"/>
    </location>
</feature>
<evidence type="ECO:0000256" key="10">
    <source>
        <dbReference type="ARBA" id="ARBA00023065"/>
    </source>
</evidence>
<keyword evidence="5 16" id="KW-0812">Transmembrane</keyword>
<feature type="transmembrane region" description="Helical" evidence="16">
    <location>
        <begin position="314"/>
        <end position="334"/>
    </location>
</feature>
<dbReference type="FunFam" id="1.10.287.70:FF:000156">
    <property type="entry name" value="Voltage-gated sodium channel Nav2.1"/>
    <property type="match status" value="1"/>
</dbReference>
<feature type="transmembrane region" description="Helical" evidence="16">
    <location>
        <begin position="2072"/>
        <end position="2096"/>
    </location>
</feature>
<evidence type="ECO:0000256" key="11">
    <source>
        <dbReference type="ARBA" id="ARBA00023136"/>
    </source>
</evidence>
<keyword evidence="12" id="KW-0325">Glycoprotein</keyword>
<feature type="compositionally biased region" description="Low complexity" evidence="15">
    <location>
        <begin position="369"/>
        <end position="379"/>
    </location>
</feature>
<comment type="caution">
    <text evidence="18">The sequence shown here is derived from an EMBL/GenBank/DDBJ whole genome shotgun (WGS) entry which is preliminary data.</text>
</comment>
<feature type="transmembrane region" description="Helical" evidence="16">
    <location>
        <begin position="508"/>
        <end position="528"/>
    </location>
</feature>
<evidence type="ECO:0000259" key="17">
    <source>
        <dbReference type="Pfam" id="PF00520"/>
    </source>
</evidence>
<keyword evidence="4" id="KW-0107">Calcium channel</keyword>
<evidence type="ECO:0000313" key="18">
    <source>
        <dbReference type="EMBL" id="CAE7441939.1"/>
    </source>
</evidence>
<dbReference type="OrthoDB" id="430988at2759"/>
<keyword evidence="6" id="KW-0677">Repeat</keyword>
<sequence>MPKHFGHHLREMRNHHRQVSGSSIYPESIQEIRRSLYWILEEPDASSDVPRVLTIGVAGLNVMLILLSLVSLVMETTPAFRTTTSVEMWHSVEIVTTGCFTLGYVLRLWVCDVFGASAVDWFFKPLNLCDLLAILPVYAQIIVRQGDLDFLRVLRVVRLFKIGHYSQGVRMMNAALFNSLSALYVLIFLFVIGLVTFASAIYFTEKLACPDFALANLTQFQDYNAECEDSRLGVVSFGPCCAYMCDNMPTAAGPFPLCQGTWLGATTAAGSEWKVEAMHDLDIDSVLTGMWWAAVTMTTVGYGDIHVKHWTSKLIASVTMVTGMLIIAMPFAIVGTKFSEAAGNTVTELDMDDEGSEGERLTQVPSNASQGPRSPSGPQGPQGPSGPESTRTDLVKQGSTKSLAEMEILLETLRSEVEDAVALKKEILQLQTLRDNLWTSVEHALARLAFEGIISLNALMVDGPWFHAVSAQRRAKTTVLSPFCVKSLGFIHRDWLIRRAAIDITSSWIFESFILLLIVANSFVLAVQNYYYDQENYWGNILQRDTELAFTIFFTVECAMKIVAFGFVAHSRAYLRDPWNWVDFTVVVVGLLGAMQVEAFSFLKPARVLRPLRSLSAVPGIRHLFRTIILSLPGLKDVVLLAVFLLVMFGVLGLHFWSGLLHRSCRLTAQPLHFSAQAASGTCKGWCFDDASLVSVSNSMINSSLVFEAYCRPNSHCLNAWRSGQDYYLWPLDAEQERFCGEHACERYPFSSEVDPVLQLLGSVQGNEVLTFCGSPLASDQEFGPEVVNPELAGVNLNNWDQEVTGEGRNWGLTHFDNVAAAFLVVFQSVTLEGWSDIMGMVQDAQSTVAGFVYFLLLIVLGAFFLVNVILAIIWDVFLSVRERQLQEQEEEEAEAERAISEDLQLSALQDPSRGITALDRWTCKDVLRHLFVTRNLIDPEEVLQEESGWKLVRWSRILATNAVFNAGVMSMILINVLVLAMDRYPEHLVESSVGDVLNYVFNIVFLLECVILHLALGPLVYWQDNAMAFDGVIVILSVVDILNDLGSGAESGGSAITALRAFRMLRIFKLAKKFPSMKILLSAGVKTLMSMGDFVALLFLILCVFALMAQSFFGGTFMFDPDTGSLVPQDEYRSRCPMGDGDKPVCVPRAHFDTFLWSFITIFQILTGENWNTVMYDGMRATGWMAIWFFLLVVIFGNFVILNLFLAILMSNFDEQRSKLHAAMASKRELLRALETDSEEAAIVPGENLQDSPEAPRRAWEENPELPGRLQLSDEPEPRPAQAISVVPAPAQSGSAAPPTPRRSRRATTKRTRMSLSALTSRLDWHDQEIACATLCGTRSCLFFARDTGLRKACLSLTKHRHFDQVIMFFIVLSSILMAFENPLLDPSSLQVRVLEVLSTIFTCIFAFELVVKMIALGVVCSDPEGRSKAYLRSFENALDFVIVIVSVLDAIQTWFLRGTSGGVIAVMKIFRVVRMLRPLRLISRNKNLKVVVKTILAAVPELRNLLVFSSLFFLIFGLLAVGNLKGSYHSCKDKDLEDHSFQSLTVTPLCVEAAQEGNLSTTGFLVQRPDAGCASGSESWQRPSADTPICEVHCDGASHAHCQNSTQPWGYHVMRCTDCSTAFCSAPEESAQHAGCVQSCARHEYFCMHAAAGSERAMCLEQCVAACTCRDHCWGLIQDAALCTEQGGKWVNMNQNFDNLLVGTISLFEISTTEGWVDVMLAAVDSRGPYLQPRRDANEFIGSLLFVAFMLIGSFFVLNLCVGVIIDNYNKQKTASDSGYVLVTETQAAWMTQMKALYLRKSFFTQVNVDRLGPSRQHRFRIITSSAFENFIMVCIVMQLGVLMMVWQPRERNGSWEVFLSTCGFVFTIIFHVECFLKISALHCNYFREPWNVFDFMCVMSSDVVAIIEAILSNSTVNLSALVSCLRVFRVARLFRLVRFLKGLNKLLLAFVLSVPKLLNVGLLMVLLLYLYAVLGVSLFAKVSYTGTGIYGPQTNFRSFFQAISLLIRSMTGEGFNEIMHDLSKSQFYYESILEKKCFELDLESQAFADLDLNGDGLVDHPTECGSSLAFIYFISYTIFVSFVILNLFIAVIFEGFEESRGSELKEVINKCLENWEKYDPFNTMLVALPKALDFIDETVEELMSAQQPSKGQCIPESRWDSRSTIDMNASEAMWSMYNLQYVRTLGLQIRADGRVRLVQAVRAVLRRLLIAGGPYTTFLPLQDRRQRVREVEVLEAMVRGETDPDMAVAEILALEARQTKHIQEALGDSSLLSRTSQVHHAVRREKEVKDGENEFSMLEKVAAAKIQRRSKESFQRRRDRARADHVDTDARSFHGPITRAAG</sequence>
<feature type="transmembrane region" description="Helical" evidence="16">
    <location>
        <begin position="852"/>
        <end position="875"/>
    </location>
</feature>
<feature type="transmembrane region" description="Helical" evidence="16">
    <location>
        <begin position="548"/>
        <end position="569"/>
    </location>
</feature>
<dbReference type="PRINTS" id="PR00169">
    <property type="entry name" value="KCHANNEL"/>
</dbReference>
<protein>
    <submittedName>
        <fullName evidence="18">Scn4a protein</fullName>
    </submittedName>
</protein>
<comment type="subcellular location">
    <subcellularLocation>
        <location evidence="1">Membrane</location>
        <topology evidence="1">Multi-pass membrane protein</topology>
    </subcellularLocation>
</comment>
<dbReference type="GO" id="GO:0005891">
    <property type="term" value="C:voltage-gated calcium channel complex"/>
    <property type="evidence" value="ECO:0007669"/>
    <property type="project" value="TreeGrafter"/>
</dbReference>
<evidence type="ECO:0000256" key="1">
    <source>
        <dbReference type="ARBA" id="ARBA00004141"/>
    </source>
</evidence>
<keyword evidence="13" id="KW-0407">Ion channel</keyword>
<keyword evidence="14" id="KW-0175">Coiled coil</keyword>
<dbReference type="Gene3D" id="1.20.120.350">
    <property type="entry name" value="Voltage-gated potassium channels. Chain C"/>
    <property type="match status" value="5"/>
</dbReference>
<dbReference type="PANTHER" id="PTHR45628:SF7">
    <property type="entry name" value="VOLTAGE-DEPENDENT CALCIUM CHANNEL TYPE A SUBUNIT ALPHA-1"/>
    <property type="match status" value="1"/>
</dbReference>
<dbReference type="GO" id="GO:0008331">
    <property type="term" value="F:high voltage-gated calcium channel activity"/>
    <property type="evidence" value="ECO:0007669"/>
    <property type="project" value="TreeGrafter"/>
</dbReference>
<feature type="transmembrane region" description="Helical" evidence="16">
    <location>
        <begin position="1398"/>
        <end position="1420"/>
    </location>
</feature>
<evidence type="ECO:0000256" key="16">
    <source>
        <dbReference type="SAM" id="Phobius"/>
    </source>
</evidence>
<evidence type="ECO:0000256" key="9">
    <source>
        <dbReference type="ARBA" id="ARBA00022989"/>
    </source>
</evidence>
<feature type="compositionally biased region" description="Low complexity" evidence="15">
    <location>
        <begin position="1286"/>
        <end position="1298"/>
    </location>
</feature>
<feature type="transmembrane region" description="Helical" evidence="16">
    <location>
        <begin position="52"/>
        <end position="74"/>
    </location>
</feature>
<feature type="transmembrane region" description="Helical" evidence="16">
    <location>
        <begin position="1861"/>
        <end position="1881"/>
    </location>
</feature>
<evidence type="ECO:0000256" key="2">
    <source>
        <dbReference type="ARBA" id="ARBA00022448"/>
    </source>
</evidence>
<dbReference type="FunFam" id="1.20.120.350:FF:000009">
    <property type="entry name" value="Voltage-dependent T-type calcium channel subunit alpha"/>
    <property type="match status" value="1"/>
</dbReference>
<dbReference type="EMBL" id="CAJNDS010002342">
    <property type="protein sequence ID" value="CAE7441939.1"/>
    <property type="molecule type" value="Genomic_DNA"/>
</dbReference>
<feature type="domain" description="Ion transport" evidence="17">
    <location>
        <begin position="508"/>
        <end position="885"/>
    </location>
</feature>
<feature type="coiled-coil region" evidence="14">
    <location>
        <begin position="879"/>
        <end position="906"/>
    </location>
</feature>
<evidence type="ECO:0000313" key="19">
    <source>
        <dbReference type="Proteomes" id="UP000604046"/>
    </source>
</evidence>
<feature type="transmembrane region" description="Helical" evidence="16">
    <location>
        <begin position="581"/>
        <end position="603"/>
    </location>
</feature>
<keyword evidence="11 16" id="KW-0472">Membrane</keyword>
<reference evidence="18" key="1">
    <citation type="submission" date="2021-02" db="EMBL/GenBank/DDBJ databases">
        <authorList>
            <person name="Dougan E. K."/>
            <person name="Rhodes N."/>
            <person name="Thang M."/>
            <person name="Chan C."/>
        </authorList>
    </citation>
    <scope>NUCLEOTIDE SEQUENCE</scope>
</reference>
<keyword evidence="9 16" id="KW-1133">Transmembrane helix</keyword>
<feature type="domain" description="Ion transport" evidence="17">
    <location>
        <begin position="1828"/>
        <end position="2102"/>
    </location>
</feature>
<feature type="transmembrane region" description="Helical" evidence="16">
    <location>
        <begin position="958"/>
        <end position="980"/>
    </location>
</feature>
<feature type="transmembrane region" description="Helical" evidence="16">
    <location>
        <begin position="1000"/>
        <end position="1023"/>
    </location>
</feature>
<evidence type="ECO:0000256" key="13">
    <source>
        <dbReference type="ARBA" id="ARBA00023303"/>
    </source>
</evidence>
<feature type="domain" description="Ion transport" evidence="17">
    <location>
        <begin position="964"/>
        <end position="1220"/>
    </location>
</feature>
<evidence type="ECO:0000256" key="12">
    <source>
        <dbReference type="ARBA" id="ARBA00023180"/>
    </source>
</evidence>
<keyword evidence="3" id="KW-0109">Calcium transport</keyword>
<feature type="transmembrane region" description="Helical" evidence="16">
    <location>
        <begin position="1829"/>
        <end position="1849"/>
    </location>
</feature>
<proteinExistence type="predicted"/>
<feature type="domain" description="Ion transport" evidence="17">
    <location>
        <begin position="1361"/>
        <end position="1777"/>
    </location>
</feature>
<keyword evidence="19" id="KW-1185">Reference proteome</keyword>
<feature type="region of interest" description="Disordered" evidence="15">
    <location>
        <begin position="1269"/>
        <end position="1313"/>
    </location>
</feature>
<evidence type="ECO:0000256" key="3">
    <source>
        <dbReference type="ARBA" id="ARBA00022568"/>
    </source>
</evidence>
<feature type="compositionally biased region" description="Basic residues" evidence="15">
    <location>
        <begin position="1303"/>
        <end position="1313"/>
    </location>
</feature>
<dbReference type="SUPFAM" id="SSF81324">
    <property type="entry name" value="Voltage-gated potassium channels"/>
    <property type="match status" value="5"/>
</dbReference>
<feature type="transmembrane region" description="Helical" evidence="16">
    <location>
        <begin position="638"/>
        <end position="657"/>
    </location>
</feature>
<feature type="transmembrane region" description="Helical" evidence="16">
    <location>
        <begin position="1367"/>
        <end position="1386"/>
    </location>
</feature>
<feature type="transmembrane region" description="Helical" evidence="16">
    <location>
        <begin position="1507"/>
        <end position="1526"/>
    </location>
</feature>
<name>A0A812RJS4_9DINO</name>
<feature type="region of interest" description="Disordered" evidence="15">
    <location>
        <begin position="350"/>
        <end position="397"/>
    </location>
</feature>
<feature type="transmembrane region" description="Helical" evidence="16">
    <location>
        <begin position="1095"/>
        <end position="1114"/>
    </location>
</feature>
<dbReference type="Pfam" id="PF00520">
    <property type="entry name" value="Ion_trans"/>
    <property type="match status" value="5"/>
</dbReference>
<dbReference type="PANTHER" id="PTHR45628">
    <property type="entry name" value="VOLTAGE-DEPENDENT CALCIUM CHANNEL TYPE A SUBUNIT ALPHA-1"/>
    <property type="match status" value="1"/>
</dbReference>
<dbReference type="Gene3D" id="1.10.287.70">
    <property type="match status" value="5"/>
</dbReference>
<feature type="transmembrane region" description="Helical" evidence="16">
    <location>
        <begin position="815"/>
        <end position="832"/>
    </location>
</feature>
<keyword evidence="2" id="KW-0813">Transport</keyword>
<evidence type="ECO:0000256" key="6">
    <source>
        <dbReference type="ARBA" id="ARBA00022737"/>
    </source>
</evidence>
<evidence type="ECO:0000256" key="5">
    <source>
        <dbReference type="ARBA" id="ARBA00022692"/>
    </source>
</evidence>
<keyword evidence="7" id="KW-0106">Calcium</keyword>
<dbReference type="InterPro" id="IPR005821">
    <property type="entry name" value="Ion_trans_dom"/>
</dbReference>
<dbReference type="InterPro" id="IPR050599">
    <property type="entry name" value="VDCC_alpha-1_subunit"/>
</dbReference>
<evidence type="ECO:0000256" key="4">
    <source>
        <dbReference type="ARBA" id="ARBA00022673"/>
    </source>
</evidence>
<feature type="transmembrane region" description="Helical" evidence="16">
    <location>
        <begin position="1949"/>
        <end position="1975"/>
    </location>
</feature>
<feature type="compositionally biased region" description="Basic and acidic residues" evidence="15">
    <location>
        <begin position="2312"/>
        <end position="2335"/>
    </location>
</feature>
<gene>
    <name evidence="18" type="primary">Scn4a</name>
    <name evidence="18" type="ORF">SNAT2548_LOCUS24027</name>
</gene>
<organism evidence="18 19">
    <name type="scientific">Symbiodinium natans</name>
    <dbReference type="NCBI Taxonomy" id="878477"/>
    <lineage>
        <taxon>Eukaryota</taxon>
        <taxon>Sar</taxon>
        <taxon>Alveolata</taxon>
        <taxon>Dinophyceae</taxon>
        <taxon>Suessiales</taxon>
        <taxon>Symbiodiniaceae</taxon>
        <taxon>Symbiodinium</taxon>
    </lineage>
</organism>
<dbReference type="Proteomes" id="UP000604046">
    <property type="component" value="Unassembled WGS sequence"/>
</dbReference>
<accession>A0A812RJS4</accession>
<evidence type="ECO:0000256" key="14">
    <source>
        <dbReference type="SAM" id="Coils"/>
    </source>
</evidence>
<feature type="transmembrane region" description="Helical" evidence="16">
    <location>
        <begin position="1742"/>
        <end position="1768"/>
    </location>
</feature>
<evidence type="ECO:0000256" key="7">
    <source>
        <dbReference type="ARBA" id="ARBA00022837"/>
    </source>
</evidence>
<evidence type="ECO:0000256" key="8">
    <source>
        <dbReference type="ARBA" id="ARBA00022882"/>
    </source>
</evidence>
<keyword evidence="10" id="KW-0406">Ion transport</keyword>
<keyword evidence="8" id="KW-0851">Voltage-gated channel</keyword>
<dbReference type="InterPro" id="IPR027359">
    <property type="entry name" value="Volt_channel_dom_sf"/>
</dbReference>
<feature type="transmembrane region" description="Helical" evidence="16">
    <location>
        <begin position="1893"/>
        <end position="1913"/>
    </location>
</feature>
<feature type="domain" description="Ion transport" evidence="17">
    <location>
        <begin position="62"/>
        <end position="341"/>
    </location>
</feature>
<dbReference type="GO" id="GO:0098703">
    <property type="term" value="P:calcium ion import across plasma membrane"/>
    <property type="evidence" value="ECO:0007669"/>
    <property type="project" value="TreeGrafter"/>
</dbReference>